<comment type="caution">
    <text evidence="2">The sequence shown here is derived from an EMBL/GenBank/DDBJ whole genome shotgun (WGS) entry which is preliminary data.</text>
</comment>
<gene>
    <name evidence="2" type="ORF">NW768_009670</name>
</gene>
<accession>A0ABQ8R2S7</accession>
<evidence type="ECO:0000313" key="3">
    <source>
        <dbReference type="Proteomes" id="UP001152024"/>
    </source>
</evidence>
<evidence type="ECO:0000256" key="1">
    <source>
        <dbReference type="SAM" id="MobiDB-lite"/>
    </source>
</evidence>
<dbReference type="EMBL" id="JAOQBH010000016">
    <property type="protein sequence ID" value="KAJ4124311.1"/>
    <property type="molecule type" value="Genomic_DNA"/>
</dbReference>
<protein>
    <submittedName>
        <fullName evidence="2">Uncharacterized protein</fullName>
    </submittedName>
</protein>
<organism evidence="2 3">
    <name type="scientific">Fusarium equiseti</name>
    <name type="common">Fusarium scirpi</name>
    <dbReference type="NCBI Taxonomy" id="61235"/>
    <lineage>
        <taxon>Eukaryota</taxon>
        <taxon>Fungi</taxon>
        <taxon>Dikarya</taxon>
        <taxon>Ascomycota</taxon>
        <taxon>Pezizomycotina</taxon>
        <taxon>Sordariomycetes</taxon>
        <taxon>Hypocreomycetidae</taxon>
        <taxon>Hypocreales</taxon>
        <taxon>Nectriaceae</taxon>
        <taxon>Fusarium</taxon>
        <taxon>Fusarium incarnatum-equiseti species complex</taxon>
    </lineage>
</organism>
<dbReference type="Proteomes" id="UP001152024">
    <property type="component" value="Unassembled WGS sequence"/>
</dbReference>
<name>A0ABQ8R2S7_FUSEQ</name>
<feature type="region of interest" description="Disordered" evidence="1">
    <location>
        <begin position="263"/>
        <end position="307"/>
    </location>
</feature>
<evidence type="ECO:0000313" key="2">
    <source>
        <dbReference type="EMBL" id="KAJ4124311.1"/>
    </source>
</evidence>
<proteinExistence type="predicted"/>
<reference evidence="2" key="1">
    <citation type="submission" date="2022-09" db="EMBL/GenBank/DDBJ databases">
        <title>Fusarium specimens isolated from Avocado Roots.</title>
        <authorList>
            <person name="Stajich J."/>
            <person name="Roper C."/>
            <person name="Heimlech-Rivalta G."/>
        </authorList>
    </citation>
    <scope>NUCLEOTIDE SEQUENCE</scope>
    <source>
        <strain evidence="2">CF00095</strain>
    </source>
</reference>
<keyword evidence="3" id="KW-1185">Reference proteome</keyword>
<feature type="compositionally biased region" description="Acidic residues" evidence="1">
    <location>
        <begin position="265"/>
        <end position="280"/>
    </location>
</feature>
<sequence>MDTNDWRQPPVEKQEIFTFKDIVECQPQHVLYHVIRIGLISFSLQAFQEDPNGQTFYHFYFELNEDFKFKDEENQVVTICALAMWMECNEHNAEELNVHFVVKERPFFSPLVSFDFHLKGTDQSREKNLNLLHIIGALQGKTEELADLLPDERPSNLLRFQFSPLTQVNNEIRGYRDALLQWFIRLHKTVDDVVLNVQDNENTPTLEAQMFSNLIGHKYTTDGSSYDDFLLVTRDEFNRVDHYMAVDMPYELSWAKIWGPIQEPNIDEDDSRESEEDGDQGGEVASDQFGLERCLNIRDLEPNETQE</sequence>